<keyword evidence="2" id="KW-0812">Transmembrane</keyword>
<accession>A0A7S0YKT8</accession>
<organism evidence="3">
    <name type="scientific">Polytomella parva</name>
    <dbReference type="NCBI Taxonomy" id="51329"/>
    <lineage>
        <taxon>Eukaryota</taxon>
        <taxon>Viridiplantae</taxon>
        <taxon>Chlorophyta</taxon>
        <taxon>core chlorophytes</taxon>
        <taxon>Chlorophyceae</taxon>
        <taxon>CS clade</taxon>
        <taxon>Chlamydomonadales</taxon>
        <taxon>Chlamydomonadaceae</taxon>
        <taxon>Polytomella</taxon>
    </lineage>
</organism>
<reference evidence="3" key="1">
    <citation type="submission" date="2021-01" db="EMBL/GenBank/DDBJ databases">
        <authorList>
            <person name="Corre E."/>
            <person name="Pelletier E."/>
            <person name="Niang G."/>
            <person name="Scheremetjew M."/>
            <person name="Finn R."/>
            <person name="Kale V."/>
            <person name="Holt S."/>
            <person name="Cochrane G."/>
            <person name="Meng A."/>
            <person name="Brown T."/>
            <person name="Cohen L."/>
        </authorList>
    </citation>
    <scope>NUCLEOTIDE SEQUENCE</scope>
    <source>
        <strain evidence="3">SAG 63-3</strain>
    </source>
</reference>
<feature type="transmembrane region" description="Helical" evidence="2">
    <location>
        <begin position="20"/>
        <end position="42"/>
    </location>
</feature>
<proteinExistence type="predicted"/>
<evidence type="ECO:0000256" key="2">
    <source>
        <dbReference type="SAM" id="Phobius"/>
    </source>
</evidence>
<sequence length="124" mass="13823">MAWYESIFIGAISPGVNLPTIIILNVICASALGSLLLLLLYSIYYNQRLVIHVVFLIFLALGLWVSINWFVANIGLVSSDEQKDCLFGKAQKPDSSQDDKSYKSEVVEHNEAKVTTSSEKKKEL</sequence>
<feature type="region of interest" description="Disordered" evidence="1">
    <location>
        <begin position="88"/>
        <end position="124"/>
    </location>
</feature>
<dbReference type="AlphaFoldDB" id="A0A7S0YKT8"/>
<dbReference type="Pfam" id="PF08636">
    <property type="entry name" value="Pkr1"/>
    <property type="match status" value="1"/>
</dbReference>
<keyword evidence="2" id="KW-0472">Membrane</keyword>
<name>A0A7S0YKT8_9CHLO</name>
<dbReference type="GO" id="GO:0070072">
    <property type="term" value="P:vacuolar proton-transporting V-type ATPase complex assembly"/>
    <property type="evidence" value="ECO:0007669"/>
    <property type="project" value="InterPro"/>
</dbReference>
<feature type="transmembrane region" description="Helical" evidence="2">
    <location>
        <begin position="49"/>
        <end position="71"/>
    </location>
</feature>
<dbReference type="InterPro" id="IPR013945">
    <property type="entry name" value="Pkr1"/>
</dbReference>
<protein>
    <submittedName>
        <fullName evidence="3">Uncharacterized protein</fullName>
    </submittedName>
</protein>
<evidence type="ECO:0000313" key="3">
    <source>
        <dbReference type="EMBL" id="CAD8784656.1"/>
    </source>
</evidence>
<evidence type="ECO:0000256" key="1">
    <source>
        <dbReference type="SAM" id="MobiDB-lite"/>
    </source>
</evidence>
<dbReference type="EMBL" id="HBFM01026813">
    <property type="protein sequence ID" value="CAD8784656.1"/>
    <property type="molecule type" value="Transcribed_RNA"/>
</dbReference>
<gene>
    <name evidence="3" type="ORF">PPAR00522_LOCUS17337</name>
</gene>
<keyword evidence="2" id="KW-1133">Transmembrane helix</keyword>